<dbReference type="Gene3D" id="3.20.20.100">
    <property type="entry name" value="NADP-dependent oxidoreductase domain"/>
    <property type="match status" value="1"/>
</dbReference>
<dbReference type="PRINTS" id="PR00069">
    <property type="entry name" value="ALDKETRDTASE"/>
</dbReference>
<proteinExistence type="predicted"/>
<dbReference type="InterPro" id="IPR036812">
    <property type="entry name" value="NAD(P)_OxRdtase_dom_sf"/>
</dbReference>
<keyword evidence="3" id="KW-1185">Reference proteome</keyword>
<evidence type="ECO:0000259" key="1">
    <source>
        <dbReference type="Pfam" id="PF00248"/>
    </source>
</evidence>
<dbReference type="EC" id="1.1.1.317" evidence="2"/>
<dbReference type="PANTHER" id="PTHR43364:SF6">
    <property type="entry name" value="OXIDOREDUCTASE-RELATED"/>
    <property type="match status" value="1"/>
</dbReference>
<dbReference type="Proteomes" id="UP000029014">
    <property type="component" value="Unassembled WGS sequence"/>
</dbReference>
<dbReference type="STRING" id="1693.BMIN_0453"/>
<dbReference type="InterPro" id="IPR023210">
    <property type="entry name" value="NADP_OxRdtase_dom"/>
</dbReference>
<name>A0A087BNF6_9BIFI</name>
<dbReference type="InterPro" id="IPR018170">
    <property type="entry name" value="Aldo/ket_reductase_CS"/>
</dbReference>
<dbReference type="PANTHER" id="PTHR43364">
    <property type="entry name" value="NADH-SPECIFIC METHYLGLYOXAL REDUCTASE-RELATED"/>
    <property type="match status" value="1"/>
</dbReference>
<comment type="caution">
    <text evidence="2">The sequence shown here is derived from an EMBL/GenBank/DDBJ whole genome shotgun (WGS) entry which is preliminary data.</text>
</comment>
<organism evidence="2 3">
    <name type="scientific">Bifidobacterium minimum</name>
    <dbReference type="NCBI Taxonomy" id="1693"/>
    <lineage>
        <taxon>Bacteria</taxon>
        <taxon>Bacillati</taxon>
        <taxon>Actinomycetota</taxon>
        <taxon>Actinomycetes</taxon>
        <taxon>Bifidobacteriales</taxon>
        <taxon>Bifidobacteriaceae</taxon>
        <taxon>Bifidobacterium</taxon>
    </lineage>
</organism>
<reference evidence="2 3" key="1">
    <citation type="submission" date="2014-03" db="EMBL/GenBank/DDBJ databases">
        <title>Genomics of Bifidobacteria.</title>
        <authorList>
            <person name="Ventura M."/>
            <person name="Milani C."/>
            <person name="Lugli G.A."/>
        </authorList>
    </citation>
    <scope>NUCLEOTIDE SEQUENCE [LARGE SCALE GENOMIC DNA]</scope>
    <source>
        <strain evidence="2 3">LMG 11592</strain>
    </source>
</reference>
<dbReference type="eggNOG" id="COG0667">
    <property type="taxonomic scope" value="Bacteria"/>
</dbReference>
<dbReference type="AlphaFoldDB" id="A0A087BNF6"/>
<dbReference type="GO" id="GO:0016491">
    <property type="term" value="F:oxidoreductase activity"/>
    <property type="evidence" value="ECO:0007669"/>
    <property type="project" value="UniProtKB-KW"/>
</dbReference>
<sequence length="249" mass="26810">MPTVLIPDAGRRLLPDVAPRHDIHPQYHGLGADTIAAAARESLLRLGTDSIDLYYAHFDDPQTPLEETATAFDLLVRQGLVRAIGLSNYTPQRIEEWFAIARREGLSLPVALEPHYNLVHRADVESGLGSLAESEELAVFPYFSLASGFLTGKYHSAADVSGVDREGMLSEVVTDDGFAVVKQLSAIAAKHDVQPATVALAWLRQRPSVSAPIASARTVDQLPALMESVSLTLGAEDMATLTKVSAPFA</sequence>
<dbReference type="InterPro" id="IPR020471">
    <property type="entry name" value="AKR"/>
</dbReference>
<evidence type="ECO:0000313" key="2">
    <source>
        <dbReference type="EMBL" id="KFI72556.1"/>
    </source>
</evidence>
<dbReference type="Pfam" id="PF00248">
    <property type="entry name" value="Aldo_ket_red"/>
    <property type="match status" value="1"/>
</dbReference>
<dbReference type="InterPro" id="IPR050523">
    <property type="entry name" value="AKR_Detox_Biosynth"/>
</dbReference>
<dbReference type="SUPFAM" id="SSF51430">
    <property type="entry name" value="NAD(P)-linked oxidoreductase"/>
    <property type="match status" value="1"/>
</dbReference>
<evidence type="ECO:0000313" key="3">
    <source>
        <dbReference type="Proteomes" id="UP000029014"/>
    </source>
</evidence>
<dbReference type="GO" id="GO:0005829">
    <property type="term" value="C:cytosol"/>
    <property type="evidence" value="ECO:0007669"/>
    <property type="project" value="TreeGrafter"/>
</dbReference>
<dbReference type="PROSITE" id="PS00062">
    <property type="entry name" value="ALDOKETO_REDUCTASE_2"/>
    <property type="match status" value="1"/>
</dbReference>
<gene>
    <name evidence="2" type="ORF">BMIN_0453</name>
</gene>
<dbReference type="EMBL" id="JGZD01000009">
    <property type="protein sequence ID" value="KFI72556.1"/>
    <property type="molecule type" value="Genomic_DNA"/>
</dbReference>
<accession>A0A087BNF6</accession>
<protein>
    <submittedName>
        <fullName evidence="2">Aldo/keto reductase</fullName>
        <ecNumber evidence="2">1.1.1.317</ecNumber>
    </submittedName>
</protein>
<keyword evidence="2" id="KW-0560">Oxidoreductase</keyword>
<feature type="domain" description="NADP-dependent oxidoreductase" evidence="1">
    <location>
        <begin position="26"/>
        <end position="244"/>
    </location>
</feature>